<reference evidence="2 3" key="1">
    <citation type="submission" date="2019-01" db="EMBL/GenBank/DDBJ databases">
        <title>Ktedonosporobacter rubrisoli SCAWS-G2.</title>
        <authorList>
            <person name="Huang Y."/>
            <person name="Yan B."/>
        </authorList>
    </citation>
    <scope>NUCLEOTIDE SEQUENCE [LARGE SCALE GENOMIC DNA]</scope>
    <source>
        <strain evidence="2 3">SCAWS-G2</strain>
    </source>
</reference>
<dbReference type="Proteomes" id="UP000290365">
    <property type="component" value="Chromosome"/>
</dbReference>
<evidence type="ECO:0000313" key="2">
    <source>
        <dbReference type="EMBL" id="QBD79695.1"/>
    </source>
</evidence>
<evidence type="ECO:0000313" key="3">
    <source>
        <dbReference type="Proteomes" id="UP000290365"/>
    </source>
</evidence>
<accession>A0A4P6JW49</accession>
<sequence>MRRKLIILALGCAFLAAMTWIGTILVDIIPARPTAALQTAQAGPYQLTLQVEPNPPPTSQPATLSIQVLRDKAPVSNAYITLEGAMEAMDMGKEYAVAQEQSRGLYSAPMRFSMSGAWRVRVQIALPGARAESAVFAITAQ</sequence>
<gene>
    <name evidence="2" type="ORF">EPA93_28440</name>
</gene>
<dbReference type="InterPro" id="IPR032693">
    <property type="entry name" value="YtkA-like_dom"/>
</dbReference>
<dbReference type="Pfam" id="PF13115">
    <property type="entry name" value="YtkA"/>
    <property type="match status" value="1"/>
</dbReference>
<evidence type="ECO:0000259" key="1">
    <source>
        <dbReference type="Pfam" id="PF13115"/>
    </source>
</evidence>
<keyword evidence="3" id="KW-1185">Reference proteome</keyword>
<dbReference type="KEGG" id="kbs:EPA93_28440"/>
<dbReference type="RefSeq" id="WP_129890761.1">
    <property type="nucleotide sequence ID" value="NZ_CP035758.1"/>
</dbReference>
<dbReference type="EMBL" id="CP035758">
    <property type="protein sequence ID" value="QBD79695.1"/>
    <property type="molecule type" value="Genomic_DNA"/>
</dbReference>
<proteinExistence type="predicted"/>
<organism evidence="2 3">
    <name type="scientific">Ktedonosporobacter rubrisoli</name>
    <dbReference type="NCBI Taxonomy" id="2509675"/>
    <lineage>
        <taxon>Bacteria</taxon>
        <taxon>Bacillati</taxon>
        <taxon>Chloroflexota</taxon>
        <taxon>Ktedonobacteria</taxon>
        <taxon>Ktedonobacterales</taxon>
        <taxon>Ktedonosporobacteraceae</taxon>
        <taxon>Ktedonosporobacter</taxon>
    </lineage>
</organism>
<dbReference type="OrthoDB" id="161973at2"/>
<feature type="domain" description="YtkA-like" evidence="1">
    <location>
        <begin position="40"/>
        <end position="122"/>
    </location>
</feature>
<protein>
    <recommendedName>
        <fullName evidence="1">YtkA-like domain-containing protein</fullName>
    </recommendedName>
</protein>
<dbReference type="AlphaFoldDB" id="A0A4P6JW49"/>
<name>A0A4P6JW49_KTERU</name>